<name>A0A0L7RHY1_9HYME</name>
<dbReference type="AlphaFoldDB" id="A0A0L7RHY1"/>
<sequence length="103" mass="12031">FFSSILFTDEATFTNHGNLNLHNVYHLSVENPRWIQWVVNVWCRIVREQIIGPYFIDETLTDEKYEYFIRNTLGTLVQNVGETGVKSNIVNNLESIVHIIANF</sequence>
<proteinExistence type="predicted"/>
<dbReference type="GO" id="GO:0003676">
    <property type="term" value="F:nucleic acid binding"/>
    <property type="evidence" value="ECO:0007669"/>
    <property type="project" value="InterPro"/>
</dbReference>
<gene>
    <name evidence="1" type="ORF">WH47_08087</name>
</gene>
<dbReference type="EMBL" id="KQ414589">
    <property type="protein sequence ID" value="KOC70429.1"/>
    <property type="molecule type" value="Genomic_DNA"/>
</dbReference>
<dbReference type="PANTHER" id="PTHR47326:SF1">
    <property type="entry name" value="HTH PSQ-TYPE DOMAIN-CONTAINING PROTEIN"/>
    <property type="match status" value="1"/>
</dbReference>
<feature type="non-terminal residue" evidence="1">
    <location>
        <position position="1"/>
    </location>
</feature>
<evidence type="ECO:0008006" key="3">
    <source>
        <dbReference type="Google" id="ProtNLM"/>
    </source>
</evidence>
<dbReference type="Gene3D" id="3.30.420.10">
    <property type="entry name" value="Ribonuclease H-like superfamily/Ribonuclease H"/>
    <property type="match status" value="1"/>
</dbReference>
<keyword evidence="2" id="KW-1185">Reference proteome</keyword>
<reference evidence="1 2" key="1">
    <citation type="submission" date="2015-07" db="EMBL/GenBank/DDBJ databases">
        <title>The genome of Habropoda laboriosa.</title>
        <authorList>
            <person name="Pan H."/>
            <person name="Kapheim K."/>
        </authorList>
    </citation>
    <scope>NUCLEOTIDE SEQUENCE [LARGE SCALE GENOMIC DNA]</scope>
    <source>
        <strain evidence="1">0110345459</strain>
    </source>
</reference>
<evidence type="ECO:0000313" key="1">
    <source>
        <dbReference type="EMBL" id="KOC70429.1"/>
    </source>
</evidence>
<dbReference type="PANTHER" id="PTHR47326">
    <property type="entry name" value="TRANSPOSABLE ELEMENT TC3 TRANSPOSASE-LIKE PROTEIN"/>
    <property type="match status" value="1"/>
</dbReference>
<protein>
    <recommendedName>
        <fullName evidence="3">Histone-lysine N-methyltransferase SETMAR</fullName>
    </recommendedName>
</protein>
<organism evidence="1 2">
    <name type="scientific">Habropoda laboriosa</name>
    <dbReference type="NCBI Taxonomy" id="597456"/>
    <lineage>
        <taxon>Eukaryota</taxon>
        <taxon>Metazoa</taxon>
        <taxon>Ecdysozoa</taxon>
        <taxon>Arthropoda</taxon>
        <taxon>Hexapoda</taxon>
        <taxon>Insecta</taxon>
        <taxon>Pterygota</taxon>
        <taxon>Neoptera</taxon>
        <taxon>Endopterygota</taxon>
        <taxon>Hymenoptera</taxon>
        <taxon>Apocrita</taxon>
        <taxon>Aculeata</taxon>
        <taxon>Apoidea</taxon>
        <taxon>Anthophila</taxon>
        <taxon>Apidae</taxon>
        <taxon>Habropoda</taxon>
    </lineage>
</organism>
<dbReference type="InterPro" id="IPR036397">
    <property type="entry name" value="RNaseH_sf"/>
</dbReference>
<evidence type="ECO:0000313" key="2">
    <source>
        <dbReference type="Proteomes" id="UP000053825"/>
    </source>
</evidence>
<accession>A0A0L7RHY1</accession>
<dbReference type="Proteomes" id="UP000053825">
    <property type="component" value="Unassembled WGS sequence"/>
</dbReference>